<evidence type="ECO:0000313" key="1">
    <source>
        <dbReference type="EMBL" id="KAE8408696.1"/>
    </source>
</evidence>
<dbReference type="RefSeq" id="XP_031946015.1">
    <property type="nucleotide sequence ID" value="XM_032086134.1"/>
</dbReference>
<dbReference type="Proteomes" id="UP000325579">
    <property type="component" value="Unassembled WGS sequence"/>
</dbReference>
<keyword evidence="2" id="KW-1185">Reference proteome</keyword>
<accession>A0A5N6I8Q7</accession>
<proteinExistence type="predicted"/>
<organism evidence="1 2">
    <name type="scientific">Aspergillus pseudonomiae</name>
    <dbReference type="NCBI Taxonomy" id="1506151"/>
    <lineage>
        <taxon>Eukaryota</taxon>
        <taxon>Fungi</taxon>
        <taxon>Dikarya</taxon>
        <taxon>Ascomycota</taxon>
        <taxon>Pezizomycotina</taxon>
        <taxon>Eurotiomycetes</taxon>
        <taxon>Eurotiomycetidae</taxon>
        <taxon>Eurotiales</taxon>
        <taxon>Aspergillaceae</taxon>
        <taxon>Aspergillus</taxon>
        <taxon>Aspergillus subgen. Circumdati</taxon>
    </lineage>
</organism>
<gene>
    <name evidence="1" type="ORF">BDV37DRAFT_278704</name>
</gene>
<dbReference type="EMBL" id="ML736742">
    <property type="protein sequence ID" value="KAE8408696.1"/>
    <property type="molecule type" value="Genomic_DNA"/>
</dbReference>
<accession>A0A5N7DQN4</accession>
<dbReference type="AlphaFoldDB" id="A0A5N7DQN4"/>
<sequence>MLTPSTTHPESPFAEPSYPVFVYERIPGAWSFLGVMPHYPTDTVSPIREEVDDGTGVCPPGYTLVAMQPCFVGYIVPDESSEAIQCGDCPGANPATATITRSPPVPVETTSPVTSLELSTFDYSRGYRAARDATYALLLLIMVVLLSLVARSYMRRSKKGSRENAKISLPVADLPQKSPSGPLAIEKAWNV</sequence>
<protein>
    <submittedName>
        <fullName evidence="1">Uncharacterized protein</fullName>
    </submittedName>
</protein>
<dbReference type="GeneID" id="43670825"/>
<reference evidence="1 2" key="1">
    <citation type="submission" date="2019-04" db="EMBL/GenBank/DDBJ databases">
        <authorList>
            <consortium name="DOE Joint Genome Institute"/>
            <person name="Mondo S."/>
            <person name="Kjaerbolling I."/>
            <person name="Vesth T."/>
            <person name="Frisvad J.C."/>
            <person name="Nybo J.L."/>
            <person name="Theobald S."/>
            <person name="Kildgaard S."/>
            <person name="Isbrandt T."/>
            <person name="Kuo A."/>
            <person name="Sato A."/>
            <person name="Lyhne E.K."/>
            <person name="Kogle M.E."/>
            <person name="Wiebenga A."/>
            <person name="Kun R.S."/>
            <person name="Lubbers R.J."/>
            <person name="Makela M.R."/>
            <person name="Barry K."/>
            <person name="Chovatia M."/>
            <person name="Clum A."/>
            <person name="Daum C."/>
            <person name="Haridas S."/>
            <person name="He G."/>
            <person name="LaButti K."/>
            <person name="Lipzen A."/>
            <person name="Riley R."/>
            <person name="Salamov A."/>
            <person name="Simmons B.A."/>
            <person name="Magnuson J.K."/>
            <person name="Henrissat B."/>
            <person name="Mortensen U.H."/>
            <person name="Larsen T.O."/>
            <person name="Devries R.P."/>
            <person name="Grigoriev I.V."/>
            <person name="Machida M."/>
            <person name="Baker S.E."/>
            <person name="Andersen M.R."/>
            <person name="Cantor M.N."/>
            <person name="Hua S.X."/>
        </authorList>
    </citation>
    <scope>NUCLEOTIDE SEQUENCE [LARGE SCALE GENOMIC DNA]</scope>
    <source>
        <strain evidence="1 2">CBS 119388</strain>
    </source>
</reference>
<name>A0A5N7DQN4_9EURO</name>
<dbReference type="OrthoDB" id="4506428at2759"/>
<evidence type="ECO:0000313" key="2">
    <source>
        <dbReference type="Proteomes" id="UP000325579"/>
    </source>
</evidence>